<dbReference type="Proteomes" id="UP000625711">
    <property type="component" value="Unassembled WGS sequence"/>
</dbReference>
<comment type="caution">
    <text evidence="1">The sequence shown here is derived from an EMBL/GenBank/DDBJ whole genome shotgun (WGS) entry which is preliminary data.</text>
</comment>
<name>A0A834M175_RHYFE</name>
<evidence type="ECO:0000313" key="1">
    <source>
        <dbReference type="EMBL" id="KAF7267103.1"/>
    </source>
</evidence>
<sequence length="118" mass="12650">MINYSRFCRGETWIGFTEGAAPLGGGCRAASRRGGVGMGAKHPIGSRVTGAAVLGGSDNATIPYRATRPWMHPSSYLDASSTHLIDLSLIRPYEADFLVSSVSVNSVHKWWKMPQLAG</sequence>
<accession>A0A834M175</accession>
<reference evidence="1" key="1">
    <citation type="submission" date="2020-08" db="EMBL/GenBank/DDBJ databases">
        <title>Genome sequencing and assembly of the red palm weevil Rhynchophorus ferrugineus.</title>
        <authorList>
            <person name="Dias G.B."/>
            <person name="Bergman C.M."/>
            <person name="Manee M."/>
        </authorList>
    </citation>
    <scope>NUCLEOTIDE SEQUENCE</scope>
    <source>
        <strain evidence="1">AA-2017</strain>
        <tissue evidence="1">Whole larva</tissue>
    </source>
</reference>
<protein>
    <submittedName>
        <fullName evidence="1">Uncharacterized protein</fullName>
    </submittedName>
</protein>
<dbReference type="EMBL" id="JAACXV010014465">
    <property type="protein sequence ID" value="KAF7267103.1"/>
    <property type="molecule type" value="Genomic_DNA"/>
</dbReference>
<gene>
    <name evidence="1" type="ORF">GWI33_019600</name>
</gene>
<keyword evidence="2" id="KW-1185">Reference proteome</keyword>
<organism evidence="1 2">
    <name type="scientific">Rhynchophorus ferrugineus</name>
    <name type="common">Red palm weevil</name>
    <name type="synonym">Curculio ferrugineus</name>
    <dbReference type="NCBI Taxonomy" id="354439"/>
    <lineage>
        <taxon>Eukaryota</taxon>
        <taxon>Metazoa</taxon>
        <taxon>Ecdysozoa</taxon>
        <taxon>Arthropoda</taxon>
        <taxon>Hexapoda</taxon>
        <taxon>Insecta</taxon>
        <taxon>Pterygota</taxon>
        <taxon>Neoptera</taxon>
        <taxon>Endopterygota</taxon>
        <taxon>Coleoptera</taxon>
        <taxon>Polyphaga</taxon>
        <taxon>Cucujiformia</taxon>
        <taxon>Curculionidae</taxon>
        <taxon>Dryophthorinae</taxon>
        <taxon>Rhynchophorus</taxon>
    </lineage>
</organism>
<evidence type="ECO:0000313" key="2">
    <source>
        <dbReference type="Proteomes" id="UP000625711"/>
    </source>
</evidence>
<dbReference type="AlphaFoldDB" id="A0A834M175"/>
<proteinExistence type="predicted"/>